<dbReference type="InterPro" id="IPR006366">
    <property type="entry name" value="CobA/CysG_C"/>
</dbReference>
<keyword evidence="4 10" id="KW-0808">Transferase</keyword>
<dbReference type="GO" id="GO:0004851">
    <property type="term" value="F:uroporphyrin-III C-methyltransferase activity"/>
    <property type="evidence" value="ECO:0007669"/>
    <property type="project" value="UniProtKB-EC"/>
</dbReference>
<dbReference type="InterPro" id="IPR014777">
    <property type="entry name" value="4pyrrole_Mease_sub1"/>
</dbReference>
<dbReference type="InterPro" id="IPR003043">
    <property type="entry name" value="Uropor_MeTrfase_CS"/>
</dbReference>
<dbReference type="EC" id="2.1.1.107" evidence="2"/>
<dbReference type="Proteomes" id="UP000315440">
    <property type="component" value="Unassembled WGS sequence"/>
</dbReference>
<dbReference type="GO" id="GO:0004852">
    <property type="term" value="F:uroporphyrinogen-III synthase activity"/>
    <property type="evidence" value="ECO:0007669"/>
    <property type="project" value="InterPro"/>
</dbReference>
<dbReference type="PANTHER" id="PTHR45790:SF3">
    <property type="entry name" value="S-ADENOSYL-L-METHIONINE-DEPENDENT UROPORPHYRINOGEN III METHYLTRANSFERASE, CHLOROPLASTIC"/>
    <property type="match status" value="1"/>
</dbReference>
<dbReference type="NCBIfam" id="NF004790">
    <property type="entry name" value="PRK06136.1"/>
    <property type="match status" value="1"/>
</dbReference>
<evidence type="ECO:0000256" key="5">
    <source>
        <dbReference type="ARBA" id="ARBA00022691"/>
    </source>
</evidence>
<accession>A0A5C5ZIH8</accession>
<dbReference type="NCBIfam" id="TIGR01469">
    <property type="entry name" value="cobA_cysG_Cterm"/>
    <property type="match status" value="1"/>
</dbReference>
<evidence type="ECO:0000256" key="3">
    <source>
        <dbReference type="ARBA" id="ARBA00022603"/>
    </source>
</evidence>
<evidence type="ECO:0000256" key="6">
    <source>
        <dbReference type="ARBA" id="ARBA00023244"/>
    </source>
</evidence>
<dbReference type="CDD" id="cd11642">
    <property type="entry name" value="SUMT"/>
    <property type="match status" value="1"/>
</dbReference>
<dbReference type="InterPro" id="IPR014776">
    <property type="entry name" value="4pyrrole_Mease_sub2"/>
</dbReference>
<dbReference type="Gene3D" id="3.40.1010.10">
    <property type="entry name" value="Cobalt-precorrin-4 Transmethylase, Domain 1"/>
    <property type="match status" value="1"/>
</dbReference>
<name>A0A5C5ZIH8_9BACT</name>
<dbReference type="InterPro" id="IPR000878">
    <property type="entry name" value="4pyrrol_Mease"/>
</dbReference>
<comment type="similarity">
    <text evidence="1">Belongs to the precorrin methyltransferase family.</text>
</comment>
<sequence>MDQTTGKVFLVGAGPGDPGLLTIRGAQCLAEADVVLYDYLASPALVDLAPTGAERICLGRHGVGKIWTQQEINARMTADALDGKRVVRLKGGDPSVFGRLAEEIDACAAAGTPLEIVPGVTTALAAGAYAGVTVTDREQSSCVALVTGSERPGKSEEESLDFGALAAFPGTLVVYMGVTTAPRWSRALIDHGKPADTPVLLVRRCSHADQTTHDTTLGGLPDLIERESIRPPLVAIVGAVRRRGQAADWFTGRPLFGQTVLVTRPREQSRALCRRLADLGARVALEPAIEIAPPDDWRPVDDAIARLQTFTAVAFASQNGVEHFMGRCRTLGRDARVFAGCTIAAVGPATAEALRRYGLEPDVTPSRYNAEELAAAIVAAAVAGCDTGDALGAKALLVQANRSRATLAEELSSAGVRVESVIAYQSRDAGPASEETIASLRSGEIGWVTLTSPASAVSVVRRYGDALKGARLVAISPLTAAAAADHGAPADAIAQEATAEGIVRAILQATPPAAS</sequence>
<dbReference type="InterPro" id="IPR035996">
    <property type="entry name" value="4pyrrol_Methylase_sf"/>
</dbReference>
<feature type="domain" description="Tetrapyrrole methylase" evidence="8">
    <location>
        <begin position="7"/>
        <end position="220"/>
    </location>
</feature>
<comment type="caution">
    <text evidence="10">The sequence shown here is derived from an EMBL/GenBank/DDBJ whole genome shotgun (WGS) entry which is preliminary data.</text>
</comment>
<dbReference type="Pfam" id="PF02602">
    <property type="entry name" value="HEM4"/>
    <property type="match status" value="1"/>
</dbReference>
<organism evidence="10 11">
    <name type="scientific">Pseudobythopirellula maris</name>
    <dbReference type="NCBI Taxonomy" id="2527991"/>
    <lineage>
        <taxon>Bacteria</taxon>
        <taxon>Pseudomonadati</taxon>
        <taxon>Planctomycetota</taxon>
        <taxon>Planctomycetia</taxon>
        <taxon>Pirellulales</taxon>
        <taxon>Lacipirellulaceae</taxon>
        <taxon>Pseudobythopirellula</taxon>
    </lineage>
</organism>
<dbReference type="PANTHER" id="PTHR45790">
    <property type="entry name" value="SIROHEME SYNTHASE-RELATED"/>
    <property type="match status" value="1"/>
</dbReference>
<dbReference type="PROSITE" id="PS00839">
    <property type="entry name" value="SUMT_1"/>
    <property type="match status" value="1"/>
</dbReference>
<dbReference type="SUPFAM" id="SSF53790">
    <property type="entry name" value="Tetrapyrrole methylase"/>
    <property type="match status" value="1"/>
</dbReference>
<dbReference type="InterPro" id="IPR036108">
    <property type="entry name" value="4pyrrol_syn_uPrphyn_synt_sf"/>
</dbReference>
<evidence type="ECO:0000256" key="7">
    <source>
        <dbReference type="ARBA" id="ARBA00025705"/>
    </source>
</evidence>
<dbReference type="SUPFAM" id="SSF69618">
    <property type="entry name" value="HemD-like"/>
    <property type="match status" value="1"/>
</dbReference>
<protein>
    <recommendedName>
        <fullName evidence="2">uroporphyrinogen-III C-methyltransferase</fullName>
        <ecNumber evidence="2">2.1.1.107</ecNumber>
    </recommendedName>
</protein>
<keyword evidence="5" id="KW-0949">S-adenosyl-L-methionine</keyword>
<dbReference type="InterPro" id="IPR003754">
    <property type="entry name" value="4pyrrol_synth_uPrphyn_synth"/>
</dbReference>
<gene>
    <name evidence="10" type="primary">nasF</name>
    <name evidence="10" type="ORF">Mal64_36370</name>
</gene>
<proteinExistence type="inferred from homology"/>
<evidence type="ECO:0000259" key="8">
    <source>
        <dbReference type="Pfam" id="PF00590"/>
    </source>
</evidence>
<reference evidence="10 11" key="1">
    <citation type="submission" date="2019-02" db="EMBL/GenBank/DDBJ databases">
        <title>Deep-cultivation of Planctomycetes and their phenomic and genomic characterization uncovers novel biology.</title>
        <authorList>
            <person name="Wiegand S."/>
            <person name="Jogler M."/>
            <person name="Boedeker C."/>
            <person name="Pinto D."/>
            <person name="Vollmers J."/>
            <person name="Rivas-Marin E."/>
            <person name="Kohn T."/>
            <person name="Peeters S.H."/>
            <person name="Heuer A."/>
            <person name="Rast P."/>
            <person name="Oberbeckmann S."/>
            <person name="Bunk B."/>
            <person name="Jeske O."/>
            <person name="Meyerdierks A."/>
            <person name="Storesund J.E."/>
            <person name="Kallscheuer N."/>
            <person name="Luecker S."/>
            <person name="Lage O.M."/>
            <person name="Pohl T."/>
            <person name="Merkel B.J."/>
            <person name="Hornburger P."/>
            <person name="Mueller R.-W."/>
            <person name="Bruemmer F."/>
            <person name="Labrenz M."/>
            <person name="Spormann A.M."/>
            <person name="Op Den Camp H."/>
            <person name="Overmann J."/>
            <person name="Amann R."/>
            <person name="Jetten M.S.M."/>
            <person name="Mascher T."/>
            <person name="Medema M.H."/>
            <person name="Devos D.P."/>
            <person name="Kaster A.-K."/>
            <person name="Ovreas L."/>
            <person name="Rohde M."/>
            <person name="Galperin M.Y."/>
            <person name="Jogler C."/>
        </authorList>
    </citation>
    <scope>NUCLEOTIDE SEQUENCE [LARGE SCALE GENOMIC DNA]</scope>
    <source>
        <strain evidence="10 11">Mal64</strain>
    </source>
</reference>
<dbReference type="GO" id="GO:0032259">
    <property type="term" value="P:methylation"/>
    <property type="evidence" value="ECO:0007669"/>
    <property type="project" value="UniProtKB-KW"/>
</dbReference>
<dbReference type="CDD" id="cd06578">
    <property type="entry name" value="HemD"/>
    <property type="match status" value="1"/>
</dbReference>
<dbReference type="Pfam" id="PF00590">
    <property type="entry name" value="TP_methylase"/>
    <property type="match status" value="1"/>
</dbReference>
<evidence type="ECO:0000259" key="9">
    <source>
        <dbReference type="Pfam" id="PF02602"/>
    </source>
</evidence>
<dbReference type="GO" id="GO:0019354">
    <property type="term" value="P:siroheme biosynthetic process"/>
    <property type="evidence" value="ECO:0007669"/>
    <property type="project" value="InterPro"/>
</dbReference>
<evidence type="ECO:0000256" key="4">
    <source>
        <dbReference type="ARBA" id="ARBA00022679"/>
    </source>
</evidence>
<dbReference type="EMBL" id="SJPQ01000004">
    <property type="protein sequence ID" value="TWT86807.1"/>
    <property type="molecule type" value="Genomic_DNA"/>
</dbReference>
<evidence type="ECO:0000313" key="10">
    <source>
        <dbReference type="EMBL" id="TWT86807.1"/>
    </source>
</evidence>
<dbReference type="AlphaFoldDB" id="A0A5C5ZIH8"/>
<feature type="domain" description="Tetrapyrrole biosynthesis uroporphyrinogen III synthase" evidence="9">
    <location>
        <begin position="274"/>
        <end position="503"/>
    </location>
</feature>
<keyword evidence="6" id="KW-0627">Porphyrin biosynthesis</keyword>
<comment type="pathway">
    <text evidence="7">Porphyrin-containing compound metabolism; siroheme biosynthesis; precorrin-2 from uroporphyrinogen III: step 1/1.</text>
</comment>
<dbReference type="FunFam" id="3.40.1010.10:FF:000001">
    <property type="entry name" value="Siroheme synthase"/>
    <property type="match status" value="1"/>
</dbReference>
<evidence type="ECO:0000256" key="1">
    <source>
        <dbReference type="ARBA" id="ARBA00005879"/>
    </source>
</evidence>
<dbReference type="Gene3D" id="3.40.50.10090">
    <property type="match status" value="2"/>
</dbReference>
<keyword evidence="11" id="KW-1185">Reference proteome</keyword>
<evidence type="ECO:0000256" key="2">
    <source>
        <dbReference type="ARBA" id="ARBA00012162"/>
    </source>
</evidence>
<evidence type="ECO:0000313" key="11">
    <source>
        <dbReference type="Proteomes" id="UP000315440"/>
    </source>
</evidence>
<dbReference type="InterPro" id="IPR050161">
    <property type="entry name" value="Siro_Cobalamin_biosynth"/>
</dbReference>
<dbReference type="Gene3D" id="3.30.950.10">
    <property type="entry name" value="Methyltransferase, Cobalt-precorrin-4 Transmethylase, Domain 2"/>
    <property type="match status" value="1"/>
</dbReference>
<keyword evidence="3 10" id="KW-0489">Methyltransferase</keyword>